<gene>
    <name evidence="2" type="ORF">RZ517_08970</name>
</gene>
<feature type="transmembrane region" description="Helical" evidence="1">
    <location>
        <begin position="59"/>
        <end position="80"/>
    </location>
</feature>
<protein>
    <submittedName>
        <fullName evidence="2">Uncharacterized protein</fullName>
    </submittedName>
</protein>
<dbReference type="RefSeq" id="WP_338551094.1">
    <property type="nucleotide sequence ID" value="NZ_CP146069.1"/>
</dbReference>
<keyword evidence="3" id="KW-1185">Reference proteome</keyword>
<sequence>MSWFVGIALPLALYFGLALLPKAGAVRLFILSGLGIGVLWAAFFLKIGDAGAVDTSDGVYNIMKLLGFSTALVLGGSMMVLKTRLPDTWPTWSWPVCVVLALVAVGLPIFRMFSM</sequence>
<feature type="transmembrane region" description="Helical" evidence="1">
    <location>
        <begin position="92"/>
        <end position="110"/>
    </location>
</feature>
<keyword evidence="1" id="KW-0812">Transmembrane</keyword>
<dbReference type="EMBL" id="CP146069">
    <property type="protein sequence ID" value="WWR48284.1"/>
    <property type="molecule type" value="Genomic_DNA"/>
</dbReference>
<reference evidence="2 3" key="1">
    <citation type="submission" date="2023-10" db="EMBL/GenBank/DDBJ databases">
        <title>Roseovarius strain S88 nov., isolated from a marine algae.</title>
        <authorList>
            <person name="Lee M.W."/>
            <person name="Lee J.K."/>
            <person name="Kim J.M."/>
            <person name="Choi D.G."/>
            <person name="Baek J.H."/>
            <person name="Bayburt H."/>
            <person name="Jung J.J."/>
            <person name="Han D.M."/>
            <person name="Jeon C.O."/>
        </authorList>
    </citation>
    <scope>NUCLEOTIDE SEQUENCE [LARGE SCALE GENOMIC DNA]</scope>
    <source>
        <strain evidence="2 3">S88</strain>
    </source>
</reference>
<accession>A0ABZ2HQ62</accession>
<keyword evidence="1" id="KW-0472">Membrane</keyword>
<evidence type="ECO:0000256" key="1">
    <source>
        <dbReference type="SAM" id="Phobius"/>
    </source>
</evidence>
<evidence type="ECO:0000313" key="2">
    <source>
        <dbReference type="EMBL" id="WWR48284.1"/>
    </source>
</evidence>
<dbReference type="Proteomes" id="UP001364156">
    <property type="component" value="Chromosome"/>
</dbReference>
<feature type="transmembrane region" description="Helical" evidence="1">
    <location>
        <begin position="28"/>
        <end position="47"/>
    </location>
</feature>
<proteinExistence type="predicted"/>
<organism evidence="2 3">
    <name type="scientific">Roseovarius phycicola</name>
    <dbReference type="NCBI Taxonomy" id="3080976"/>
    <lineage>
        <taxon>Bacteria</taxon>
        <taxon>Pseudomonadati</taxon>
        <taxon>Pseudomonadota</taxon>
        <taxon>Alphaproteobacteria</taxon>
        <taxon>Rhodobacterales</taxon>
        <taxon>Roseobacteraceae</taxon>
        <taxon>Roseovarius</taxon>
    </lineage>
</organism>
<name>A0ABZ2HQ62_9RHOB</name>
<evidence type="ECO:0000313" key="3">
    <source>
        <dbReference type="Proteomes" id="UP001364156"/>
    </source>
</evidence>
<keyword evidence="1" id="KW-1133">Transmembrane helix</keyword>